<feature type="domain" description="BTB" evidence="1">
    <location>
        <begin position="28"/>
        <end position="95"/>
    </location>
</feature>
<protein>
    <recommendedName>
        <fullName evidence="1">BTB domain-containing protein</fullName>
    </recommendedName>
</protein>
<dbReference type="Gene3D" id="3.30.710.10">
    <property type="entry name" value="Potassium Channel Kv1.1, Chain A"/>
    <property type="match status" value="1"/>
</dbReference>
<sequence>MSKRATRQIPKRPASSEEVEYLKFDEDGDLTLLVGWCVQQRMLVDANALCRMSPVFRTMLKGPFKESKPASGDWMIELPEDHAPGFAMIMDIIHNQFQCTPTDPTVDDLIHVAILTNKYDMAKVLRPLAQTWREKLRLESDKPLAGVEGLLGVAYELGDAETFDKLARKIALGHRVNKQGNIQSADGMYWLNGQRCIDVANIMERIQNHRLMALAVIKEECRQLYAALVLGQGLCLQRCAGDQQLCTNMTLGHLLTTAYRYCIQGLFLPQPVEFSGGNWTVDDLIKCLVSIGGPPCAGDHTICNPITPLTERIEKRVSDLPGPTTAHHTEYMKVQQEIIMPTSRRVTSKK</sequence>
<keyword evidence="3" id="KW-1185">Reference proteome</keyword>
<organism evidence="2 3">
    <name type="scientific">Conoideocrella luteorostrata</name>
    <dbReference type="NCBI Taxonomy" id="1105319"/>
    <lineage>
        <taxon>Eukaryota</taxon>
        <taxon>Fungi</taxon>
        <taxon>Dikarya</taxon>
        <taxon>Ascomycota</taxon>
        <taxon>Pezizomycotina</taxon>
        <taxon>Sordariomycetes</taxon>
        <taxon>Hypocreomycetidae</taxon>
        <taxon>Hypocreales</taxon>
        <taxon>Clavicipitaceae</taxon>
        <taxon>Conoideocrella</taxon>
    </lineage>
</organism>
<dbReference type="CDD" id="cd18186">
    <property type="entry name" value="BTB_POZ_ZBTB_KLHL-like"/>
    <property type="match status" value="1"/>
</dbReference>
<gene>
    <name evidence="2" type="ORF">QQS21_012553</name>
</gene>
<evidence type="ECO:0000313" key="2">
    <source>
        <dbReference type="EMBL" id="KAK2589763.1"/>
    </source>
</evidence>
<evidence type="ECO:0000313" key="3">
    <source>
        <dbReference type="Proteomes" id="UP001251528"/>
    </source>
</evidence>
<dbReference type="InterPro" id="IPR000210">
    <property type="entry name" value="BTB/POZ_dom"/>
</dbReference>
<dbReference type="InterPro" id="IPR011333">
    <property type="entry name" value="SKP1/BTB/POZ_sf"/>
</dbReference>
<name>A0AAJ0CAY6_9HYPO</name>
<dbReference type="PROSITE" id="PS50097">
    <property type="entry name" value="BTB"/>
    <property type="match status" value="1"/>
</dbReference>
<reference evidence="2" key="1">
    <citation type="submission" date="2023-06" db="EMBL/GenBank/DDBJ databases">
        <title>Conoideocrella luteorostrata (Hypocreales: Clavicipitaceae), a potential biocontrol fungus for elongate hemlock scale in United States Christmas tree production areas.</title>
        <authorList>
            <person name="Barrett H."/>
            <person name="Lovett B."/>
            <person name="Macias A.M."/>
            <person name="Stajich J.E."/>
            <person name="Kasson M.T."/>
        </authorList>
    </citation>
    <scope>NUCLEOTIDE SEQUENCE</scope>
    <source>
        <strain evidence="2">ARSEF 14590</strain>
    </source>
</reference>
<dbReference type="Pfam" id="PF00651">
    <property type="entry name" value="BTB"/>
    <property type="match status" value="1"/>
</dbReference>
<comment type="caution">
    <text evidence="2">The sequence shown here is derived from an EMBL/GenBank/DDBJ whole genome shotgun (WGS) entry which is preliminary data.</text>
</comment>
<dbReference type="SUPFAM" id="SSF54695">
    <property type="entry name" value="POZ domain"/>
    <property type="match status" value="1"/>
</dbReference>
<proteinExistence type="predicted"/>
<dbReference type="AlphaFoldDB" id="A0AAJ0CAY6"/>
<dbReference type="EMBL" id="JASWJB010000558">
    <property type="protein sequence ID" value="KAK2589763.1"/>
    <property type="molecule type" value="Genomic_DNA"/>
</dbReference>
<accession>A0AAJ0CAY6</accession>
<dbReference type="Proteomes" id="UP001251528">
    <property type="component" value="Unassembled WGS sequence"/>
</dbReference>
<evidence type="ECO:0000259" key="1">
    <source>
        <dbReference type="PROSITE" id="PS50097"/>
    </source>
</evidence>